<reference evidence="1 2" key="1">
    <citation type="submission" date="2014-02" db="EMBL/GenBank/DDBJ databases">
        <title>The genome announcement of Streptomyces toyocaensis NRRL15009.</title>
        <authorList>
            <person name="Hong H.-J."/>
            <person name="Kwun M.J."/>
        </authorList>
    </citation>
    <scope>NUCLEOTIDE SEQUENCE [LARGE SCALE GENOMIC DNA]</scope>
    <source>
        <strain evidence="1 2">NRRL 15009</strain>
    </source>
</reference>
<evidence type="ECO:0000313" key="1">
    <source>
        <dbReference type="EMBL" id="KES09157.1"/>
    </source>
</evidence>
<dbReference type="AlphaFoldDB" id="A0A081Y034"/>
<organism evidence="1 2">
    <name type="scientific">Streptomyces toyocaensis</name>
    <dbReference type="NCBI Taxonomy" id="55952"/>
    <lineage>
        <taxon>Bacteria</taxon>
        <taxon>Bacillati</taxon>
        <taxon>Actinomycetota</taxon>
        <taxon>Actinomycetes</taxon>
        <taxon>Kitasatosporales</taxon>
        <taxon>Streptomycetaceae</taxon>
        <taxon>Streptomyces</taxon>
    </lineage>
</organism>
<name>A0A081Y034_STRTO</name>
<protein>
    <submittedName>
        <fullName evidence="1">Uncharacterized protein</fullName>
    </submittedName>
</protein>
<sequence length="86" mass="9472">MLGVVLDLSRVVSRVFKPHSVDALLARPDVNLDLGADLGEAEPGDAPEPHVIAQQISGRLEDTWRRFARLAEELTPPRDARTFRSG</sequence>
<proteinExistence type="predicted"/>
<accession>A0A081Y034</accession>
<comment type="caution">
    <text evidence="1">The sequence shown here is derived from an EMBL/GenBank/DDBJ whole genome shotgun (WGS) entry which is preliminary data.</text>
</comment>
<gene>
    <name evidence="1" type="ORF">BU52_03650</name>
</gene>
<keyword evidence="2" id="KW-1185">Reference proteome</keyword>
<dbReference type="Proteomes" id="UP000028341">
    <property type="component" value="Unassembled WGS sequence"/>
</dbReference>
<dbReference type="EMBL" id="JFCB01000001">
    <property type="protein sequence ID" value="KES09157.1"/>
    <property type="molecule type" value="Genomic_DNA"/>
</dbReference>
<dbReference type="STRING" id="55952.BU52_03650"/>
<evidence type="ECO:0000313" key="2">
    <source>
        <dbReference type="Proteomes" id="UP000028341"/>
    </source>
</evidence>